<protein>
    <submittedName>
        <fullName evidence="7">GntR family transcriptional regulator</fullName>
    </submittedName>
</protein>
<dbReference type="InterPro" id="IPR036388">
    <property type="entry name" value="WH-like_DNA-bd_sf"/>
</dbReference>
<dbReference type="GO" id="GO:0003677">
    <property type="term" value="F:DNA binding"/>
    <property type="evidence" value="ECO:0007669"/>
    <property type="project" value="UniProtKB-KW"/>
</dbReference>
<evidence type="ECO:0000256" key="1">
    <source>
        <dbReference type="ARBA" id="ARBA00005384"/>
    </source>
</evidence>
<gene>
    <name evidence="7" type="ORF">Val02_36570</name>
</gene>
<dbReference type="GO" id="GO:0030170">
    <property type="term" value="F:pyridoxal phosphate binding"/>
    <property type="evidence" value="ECO:0007669"/>
    <property type="project" value="InterPro"/>
</dbReference>
<dbReference type="InterPro" id="IPR015421">
    <property type="entry name" value="PyrdxlP-dep_Trfase_major"/>
</dbReference>
<comment type="similarity">
    <text evidence="1">In the C-terminal section; belongs to the class-I pyridoxal-phosphate-dependent aminotransferase family.</text>
</comment>
<dbReference type="InterPro" id="IPR015424">
    <property type="entry name" value="PyrdxlP-dep_Trfase"/>
</dbReference>
<keyword evidence="2" id="KW-0663">Pyridoxal phosphate</keyword>
<evidence type="ECO:0000313" key="7">
    <source>
        <dbReference type="EMBL" id="GIJ46771.1"/>
    </source>
</evidence>
<dbReference type="SUPFAM" id="SSF53383">
    <property type="entry name" value="PLP-dependent transferases"/>
    <property type="match status" value="1"/>
</dbReference>
<feature type="domain" description="HTH gntR-type" evidence="6">
    <location>
        <begin position="18"/>
        <end position="86"/>
    </location>
</feature>
<dbReference type="InterPro" id="IPR000524">
    <property type="entry name" value="Tscrpt_reg_HTH_GntR"/>
</dbReference>
<dbReference type="InterPro" id="IPR051446">
    <property type="entry name" value="HTH_trans_reg/aminotransferase"/>
</dbReference>
<dbReference type="InterPro" id="IPR036390">
    <property type="entry name" value="WH_DNA-bd_sf"/>
</dbReference>
<dbReference type="AlphaFoldDB" id="A0A8J3YKC1"/>
<keyword evidence="4" id="KW-0238">DNA-binding</keyword>
<dbReference type="Pfam" id="PF00392">
    <property type="entry name" value="GntR"/>
    <property type="match status" value="1"/>
</dbReference>
<dbReference type="PANTHER" id="PTHR46577">
    <property type="entry name" value="HTH-TYPE TRANSCRIPTIONAL REGULATORY PROTEIN GABR"/>
    <property type="match status" value="1"/>
</dbReference>
<reference evidence="7" key="1">
    <citation type="submission" date="2021-01" db="EMBL/GenBank/DDBJ databases">
        <title>Whole genome shotgun sequence of Virgisporangium aliadipatigenens NBRC 105644.</title>
        <authorList>
            <person name="Komaki H."/>
            <person name="Tamura T."/>
        </authorList>
    </citation>
    <scope>NUCLEOTIDE SEQUENCE</scope>
    <source>
        <strain evidence="7">NBRC 105644</strain>
    </source>
</reference>
<dbReference type="RefSeq" id="WP_203900287.1">
    <property type="nucleotide sequence ID" value="NZ_BOPF01000012.1"/>
</dbReference>
<evidence type="ECO:0000256" key="2">
    <source>
        <dbReference type="ARBA" id="ARBA00022898"/>
    </source>
</evidence>
<dbReference type="Proteomes" id="UP000619260">
    <property type="component" value="Unassembled WGS sequence"/>
</dbReference>
<dbReference type="PANTHER" id="PTHR46577:SF1">
    <property type="entry name" value="HTH-TYPE TRANSCRIPTIONAL REGULATORY PROTEIN GABR"/>
    <property type="match status" value="1"/>
</dbReference>
<dbReference type="SMART" id="SM00345">
    <property type="entry name" value="HTH_GNTR"/>
    <property type="match status" value="1"/>
</dbReference>
<proteinExistence type="inferred from homology"/>
<evidence type="ECO:0000256" key="3">
    <source>
        <dbReference type="ARBA" id="ARBA00023015"/>
    </source>
</evidence>
<evidence type="ECO:0000256" key="5">
    <source>
        <dbReference type="ARBA" id="ARBA00023163"/>
    </source>
</evidence>
<dbReference type="SUPFAM" id="SSF46785">
    <property type="entry name" value="Winged helix' DNA-binding domain"/>
    <property type="match status" value="1"/>
</dbReference>
<dbReference type="CDD" id="cd00609">
    <property type="entry name" value="AAT_like"/>
    <property type="match status" value="1"/>
</dbReference>
<dbReference type="Gene3D" id="1.10.10.10">
    <property type="entry name" value="Winged helix-like DNA-binding domain superfamily/Winged helix DNA-binding domain"/>
    <property type="match status" value="1"/>
</dbReference>
<dbReference type="CDD" id="cd07377">
    <property type="entry name" value="WHTH_GntR"/>
    <property type="match status" value="1"/>
</dbReference>
<organism evidence="7 8">
    <name type="scientific">Virgisporangium aliadipatigenens</name>
    <dbReference type="NCBI Taxonomy" id="741659"/>
    <lineage>
        <taxon>Bacteria</taxon>
        <taxon>Bacillati</taxon>
        <taxon>Actinomycetota</taxon>
        <taxon>Actinomycetes</taxon>
        <taxon>Micromonosporales</taxon>
        <taxon>Micromonosporaceae</taxon>
        <taxon>Virgisporangium</taxon>
    </lineage>
</organism>
<evidence type="ECO:0000259" key="6">
    <source>
        <dbReference type="PROSITE" id="PS50949"/>
    </source>
</evidence>
<evidence type="ECO:0000313" key="8">
    <source>
        <dbReference type="Proteomes" id="UP000619260"/>
    </source>
</evidence>
<name>A0A8J3YKC1_9ACTN</name>
<dbReference type="Pfam" id="PF00155">
    <property type="entry name" value="Aminotran_1_2"/>
    <property type="match status" value="1"/>
</dbReference>
<comment type="caution">
    <text evidence="7">The sequence shown here is derived from an EMBL/GenBank/DDBJ whole genome shotgun (WGS) entry which is preliminary data.</text>
</comment>
<keyword evidence="3" id="KW-0805">Transcription regulation</keyword>
<keyword evidence="5" id="KW-0804">Transcription</keyword>
<keyword evidence="8" id="KW-1185">Reference proteome</keyword>
<dbReference type="EMBL" id="BOPF01000012">
    <property type="protein sequence ID" value="GIJ46771.1"/>
    <property type="molecule type" value="Genomic_DNA"/>
</dbReference>
<accession>A0A8J3YKC1</accession>
<dbReference type="InterPro" id="IPR004839">
    <property type="entry name" value="Aminotransferase_I/II_large"/>
</dbReference>
<dbReference type="Gene3D" id="3.40.640.10">
    <property type="entry name" value="Type I PLP-dependent aspartate aminotransferase-like (Major domain)"/>
    <property type="match status" value="1"/>
</dbReference>
<sequence>MAENQANFWVDLEAQPPGPLHARLSGALRAAIRSGTLPAGSALPPSRLLAADLGCSRWTVVEVYQQLVAEGYATSRVGSGTRVAISPSVERARARPAPVPAPGGIDLAPGLPDLRAFPVEKWLGAMRRAAAALPYHRFGHPTPGGEPALRHTLADYLGRVRGADVDPEDLTVCAGVTDGVVRLCGALRAAGHDSVAVEDPGWTRLREAVAATGLRTVAVPVDDGGLRVAALERTGARVVVVSPAHQFPTGVVLAPQRRAALLAWARRVDGLIVEDDYDAEFRYDRRPVGAVQGTDPQRVALAGSLSKTLSPALGLGWLVTPRRWTGPMRALPRAGAPGVLDQLALAEFLRSGGYDRQLRAARKRYRARRDALIAALARDHRVTGAAAGLHLLLWPAGGGDAAAVVRRAARAGLRIVAARQYRVDNRALDAALVLGYGNLADHELPAAVARLTAALDAPGGAGGRDR</sequence>
<dbReference type="PROSITE" id="PS50949">
    <property type="entry name" value="HTH_GNTR"/>
    <property type="match status" value="1"/>
</dbReference>
<dbReference type="GO" id="GO:0003700">
    <property type="term" value="F:DNA-binding transcription factor activity"/>
    <property type="evidence" value="ECO:0007669"/>
    <property type="project" value="InterPro"/>
</dbReference>
<evidence type="ECO:0000256" key="4">
    <source>
        <dbReference type="ARBA" id="ARBA00023125"/>
    </source>
</evidence>